<dbReference type="Pfam" id="PF04264">
    <property type="entry name" value="YceI"/>
    <property type="match status" value="1"/>
</dbReference>
<evidence type="ECO:0000256" key="1">
    <source>
        <dbReference type="SAM" id="SignalP"/>
    </source>
</evidence>
<evidence type="ECO:0000313" key="4">
    <source>
        <dbReference type="Proteomes" id="UP000635278"/>
    </source>
</evidence>
<name>A0ABX0JLL9_9PROT</name>
<dbReference type="Gene3D" id="2.40.128.110">
    <property type="entry name" value="Lipid/polyisoprenoid-binding, YceI-like"/>
    <property type="match status" value="1"/>
</dbReference>
<reference evidence="3 4" key="1">
    <citation type="journal article" date="2020" name="Int. J. Syst. Evol. Microbiol.">
        <title>Novel acetic acid bacteria from cider fermentations: Acetobacter conturbans sp. nov. and Acetobacter fallax sp. nov.</title>
        <authorList>
            <person name="Sombolestani A.S."/>
            <person name="Cleenwerck I."/>
            <person name="Cnockaert M."/>
            <person name="Borremans W."/>
            <person name="Wieme A.D."/>
            <person name="De Vuyst L."/>
            <person name="Vandamme P."/>
        </authorList>
    </citation>
    <scope>NUCLEOTIDE SEQUENCE [LARGE SCALE GENOMIC DNA]</scope>
    <source>
        <strain evidence="3 4">LMG 30640</strain>
    </source>
</reference>
<protein>
    <submittedName>
        <fullName evidence="3">Polyisoprenoid-binding protein</fullName>
    </submittedName>
</protein>
<dbReference type="InterPro" id="IPR007372">
    <property type="entry name" value="Lipid/polyisoprenoid-bd_YceI"/>
</dbReference>
<dbReference type="RefSeq" id="WP_173582608.1">
    <property type="nucleotide sequence ID" value="NZ_WOTB01000006.1"/>
</dbReference>
<evidence type="ECO:0000313" key="3">
    <source>
        <dbReference type="EMBL" id="NHN84209.1"/>
    </source>
</evidence>
<dbReference type="InterPro" id="IPR036761">
    <property type="entry name" value="TTHA0802/YceI-like_sf"/>
</dbReference>
<dbReference type="PANTHER" id="PTHR34406">
    <property type="entry name" value="PROTEIN YCEI"/>
    <property type="match status" value="1"/>
</dbReference>
<accession>A0ABX0JLL9</accession>
<dbReference type="EMBL" id="WOTB01000006">
    <property type="protein sequence ID" value="NHN84209.1"/>
    <property type="molecule type" value="Genomic_DNA"/>
</dbReference>
<proteinExistence type="predicted"/>
<feature type="signal peptide" evidence="1">
    <location>
        <begin position="1"/>
        <end position="24"/>
    </location>
</feature>
<evidence type="ECO:0000259" key="2">
    <source>
        <dbReference type="SMART" id="SM00867"/>
    </source>
</evidence>
<comment type="caution">
    <text evidence="3">The sequence shown here is derived from an EMBL/GenBank/DDBJ whole genome shotgun (WGS) entry which is preliminary data.</text>
</comment>
<gene>
    <name evidence="3" type="ORF">GOB93_06065</name>
</gene>
<dbReference type="PANTHER" id="PTHR34406:SF1">
    <property type="entry name" value="PROTEIN YCEI"/>
    <property type="match status" value="1"/>
</dbReference>
<sequence>MKTAFRNTMFAALGAVVTSGSVLAAPIPATVPSSVYTADPAHTQVVFSVLHMGFTDYTGLFSDAAGTLTLDPAHIADAKLNVSIGIGSVQTTSARLTGELNGTDWLDAAKYPKATFVSSKVTPTATGSAEIEGILTLHGVSRPVTLNATFIGGGVNPMDKAWTVGFEGTTTIRRSEFGVSKYVPLVGDEVTLRIAAAFEKQK</sequence>
<dbReference type="Proteomes" id="UP000635278">
    <property type="component" value="Unassembled WGS sequence"/>
</dbReference>
<dbReference type="SMART" id="SM00867">
    <property type="entry name" value="YceI"/>
    <property type="match status" value="1"/>
</dbReference>
<feature type="domain" description="Lipid/polyisoprenoid-binding YceI-like" evidence="2">
    <location>
        <begin position="35"/>
        <end position="199"/>
    </location>
</feature>
<keyword evidence="1" id="KW-0732">Signal</keyword>
<organism evidence="3 4">
    <name type="scientific">Acetobacter musti</name>
    <dbReference type="NCBI Taxonomy" id="864732"/>
    <lineage>
        <taxon>Bacteria</taxon>
        <taxon>Pseudomonadati</taxon>
        <taxon>Pseudomonadota</taxon>
        <taxon>Alphaproteobacteria</taxon>
        <taxon>Acetobacterales</taxon>
        <taxon>Acetobacteraceae</taxon>
        <taxon>Acetobacter</taxon>
    </lineage>
</organism>
<keyword evidence="4" id="KW-1185">Reference proteome</keyword>
<dbReference type="SUPFAM" id="SSF101874">
    <property type="entry name" value="YceI-like"/>
    <property type="match status" value="1"/>
</dbReference>
<feature type="chain" id="PRO_5047189681" evidence="1">
    <location>
        <begin position="25"/>
        <end position="202"/>
    </location>
</feature>